<evidence type="ECO:0000256" key="2">
    <source>
        <dbReference type="ARBA" id="ARBA00009592"/>
    </source>
</evidence>
<dbReference type="PANTHER" id="PTHR48063:SF101">
    <property type="entry name" value="LRR RECEPTOR-LIKE SERINE_THREONINE-PROTEIN KINASE FLS2"/>
    <property type="match status" value="1"/>
</dbReference>
<evidence type="ECO:0000256" key="11">
    <source>
        <dbReference type="ARBA" id="ARBA00023180"/>
    </source>
</evidence>
<evidence type="ECO:0000313" key="15">
    <source>
        <dbReference type="EMBL" id="KAB1204970.1"/>
    </source>
</evidence>
<gene>
    <name evidence="15" type="ORF">CJ030_MR7G015196</name>
</gene>
<evidence type="ECO:0000256" key="4">
    <source>
        <dbReference type="ARBA" id="ARBA00022614"/>
    </source>
</evidence>
<dbReference type="Proteomes" id="UP000516437">
    <property type="component" value="Chromosome 7"/>
</dbReference>
<comment type="similarity">
    <text evidence="2">Belongs to the RLP family.</text>
</comment>
<evidence type="ECO:0000256" key="5">
    <source>
        <dbReference type="ARBA" id="ARBA00022692"/>
    </source>
</evidence>
<dbReference type="SMART" id="SM00365">
    <property type="entry name" value="LRR_SD22"/>
    <property type="match status" value="5"/>
</dbReference>
<dbReference type="Gene3D" id="3.80.10.10">
    <property type="entry name" value="Ribonuclease Inhibitor"/>
    <property type="match status" value="3"/>
</dbReference>
<keyword evidence="7" id="KW-0677">Repeat</keyword>
<evidence type="ECO:0000256" key="8">
    <source>
        <dbReference type="ARBA" id="ARBA00022989"/>
    </source>
</evidence>
<dbReference type="PANTHER" id="PTHR48063">
    <property type="entry name" value="LRR RECEPTOR-LIKE KINASE"/>
    <property type="match status" value="1"/>
</dbReference>
<dbReference type="FunFam" id="3.80.10.10:FF:000041">
    <property type="entry name" value="LRR receptor-like serine/threonine-protein kinase ERECTA"/>
    <property type="match status" value="1"/>
</dbReference>
<dbReference type="InterPro" id="IPR046956">
    <property type="entry name" value="RLP23-like"/>
</dbReference>
<feature type="domain" description="Leucine-rich repeat-containing N-terminal plant-type" evidence="14">
    <location>
        <begin position="91"/>
        <end position="129"/>
    </location>
</feature>
<dbReference type="FunFam" id="3.80.10.10:FF:000213">
    <property type="entry name" value="Tyrosine-sulfated glycopeptide receptor 1"/>
    <property type="match status" value="1"/>
</dbReference>
<dbReference type="InterPro" id="IPR013210">
    <property type="entry name" value="LRR_N_plant-typ"/>
</dbReference>
<dbReference type="AlphaFoldDB" id="A0A6A1V0W4"/>
<dbReference type="Pfam" id="PF08263">
    <property type="entry name" value="LRRNT_2"/>
    <property type="match status" value="1"/>
</dbReference>
<comment type="caution">
    <text evidence="15">The sequence shown here is derived from an EMBL/GenBank/DDBJ whole genome shotgun (WGS) entry which is preliminary data.</text>
</comment>
<dbReference type="Pfam" id="PF13855">
    <property type="entry name" value="LRR_8"/>
    <property type="match status" value="1"/>
</dbReference>
<evidence type="ECO:0000256" key="9">
    <source>
        <dbReference type="ARBA" id="ARBA00023136"/>
    </source>
</evidence>
<accession>A0A6A1V0W4</accession>
<keyword evidence="4" id="KW-0433">Leucine-rich repeat</keyword>
<comment type="subcellular location">
    <subcellularLocation>
        <location evidence="1">Cell membrane</location>
        <topology evidence="1">Single-pass type I membrane protein</topology>
    </subcellularLocation>
</comment>
<evidence type="ECO:0000259" key="14">
    <source>
        <dbReference type="Pfam" id="PF08263"/>
    </source>
</evidence>
<organism evidence="15 16">
    <name type="scientific">Morella rubra</name>
    <name type="common">Chinese bayberry</name>
    <dbReference type="NCBI Taxonomy" id="262757"/>
    <lineage>
        <taxon>Eukaryota</taxon>
        <taxon>Viridiplantae</taxon>
        <taxon>Streptophyta</taxon>
        <taxon>Embryophyta</taxon>
        <taxon>Tracheophyta</taxon>
        <taxon>Spermatophyta</taxon>
        <taxon>Magnoliopsida</taxon>
        <taxon>eudicotyledons</taxon>
        <taxon>Gunneridae</taxon>
        <taxon>Pentapetalae</taxon>
        <taxon>rosids</taxon>
        <taxon>fabids</taxon>
        <taxon>Fagales</taxon>
        <taxon>Myricaceae</taxon>
        <taxon>Morella</taxon>
    </lineage>
</organism>
<dbReference type="SUPFAM" id="SSF52058">
    <property type="entry name" value="L domain-like"/>
    <property type="match status" value="3"/>
</dbReference>
<evidence type="ECO:0000256" key="7">
    <source>
        <dbReference type="ARBA" id="ARBA00022737"/>
    </source>
</evidence>
<dbReference type="PRINTS" id="PR00019">
    <property type="entry name" value="LEURICHRPT"/>
</dbReference>
<evidence type="ECO:0000256" key="10">
    <source>
        <dbReference type="ARBA" id="ARBA00023170"/>
    </source>
</evidence>
<dbReference type="Pfam" id="PF00560">
    <property type="entry name" value="LRR_1"/>
    <property type="match status" value="10"/>
</dbReference>
<keyword evidence="8 13" id="KW-1133">Transmembrane helix</keyword>
<dbReference type="FunFam" id="3.80.10.10:FF:000095">
    <property type="entry name" value="LRR receptor-like serine/threonine-protein kinase GSO1"/>
    <property type="match status" value="1"/>
</dbReference>
<keyword evidence="6" id="KW-0732">Signal</keyword>
<keyword evidence="9 13" id="KW-0472">Membrane</keyword>
<dbReference type="SMART" id="SM00369">
    <property type="entry name" value="LRR_TYP"/>
    <property type="match status" value="8"/>
</dbReference>
<evidence type="ECO:0000256" key="6">
    <source>
        <dbReference type="ARBA" id="ARBA00022729"/>
    </source>
</evidence>
<feature type="compositionally biased region" description="Basic and acidic residues" evidence="12">
    <location>
        <begin position="895"/>
        <end position="910"/>
    </location>
</feature>
<keyword evidence="10 15" id="KW-0675">Receptor</keyword>
<evidence type="ECO:0000256" key="13">
    <source>
        <dbReference type="SAM" id="Phobius"/>
    </source>
</evidence>
<keyword evidence="3" id="KW-1003">Cell membrane</keyword>
<keyword evidence="16" id="KW-1185">Reference proteome</keyword>
<name>A0A6A1V0W4_9ROSI</name>
<evidence type="ECO:0000256" key="12">
    <source>
        <dbReference type="SAM" id="MobiDB-lite"/>
    </source>
</evidence>
<sequence>METLGGNFRASSSRESVAIQEFSMAVNCQIIFLVLGPGWQTPLSDSPYSILESQTMKGGCVEYFIILGFLWAEITLGFGVDVQISEVKCIEEERQALLKFKHGLLDPENLLASWDSLEDCCQWKGIGCSNQTGHVIQLSLPGQNMVFFQSEYYISAPNLQGEISFSLLGLQHLTYLDLSSNNFSGKPLPAFLGSFPKLQHLSLYNTDISGAIPRQLGNLSSLIYLDLSGNYKLTEVHSLDWLSQLYSLEKLNMAGVNLSQAVNWPDKVNRLPSIIDINLAYCQLSMPMPPVLPNANSSSTLSSLDLSSNYLSSSIFPWLFNYTSLVDLMLYSNELRGPIPDAFGRMNSLRTLALYQNQLQGGVPKSFWNLCTLSSLHLGYNNLSGQLSEFMSNTSGCMADSLELLYLDKNKFTGPLPDNFGNMSNLIVLSVVGNFLEGVVSETHFSNLSKLQDLFLGSNSLSLNFSFAWKPPFQLDTIQLGSCKMGPAFPKWLQSQNMFTKLDISDAGISDTVPPWFWDITPRLDHLNMSWNQLHGKVPDLSSPKVATFSNNIDLSHNLFEGPIPPFPSNVGAIFLSSNRFSGSISFLCALTKGLLNVLDLSNNMLSGDLPDCWIHFKQLSVLSLSNNNLSGEIPSSMGSLILIQILRLGNNSFVGKLPLSLQNCKKLITLDVRENKLFETVPVWIGDSLPNLFILSLRSNRFYGSLPLNLCHLAKIQILDLSLNSITGTIPKCINNLTAMSQKQSLSRTTVDTYFVAYMEYTSVEWKGTESVFKNTLRLLKIIDLSGNKLVGEIPEEITSLTELGSLDLSGNYITGVITPKIGLLRNLQILDLSKNQLHGEIPGSFSDLTFLSRLNLSENNLSGKIPTATQLQTFDASAFMGNPDLCGSPLPKKCPEDPSNDRSPIDQGHDGDDGFITRGFYVAGAVGFVVGFWGVSCSLVLNLRYILRRLTSKVGVMLR</sequence>
<protein>
    <submittedName>
        <fullName evidence="15">Receptor-like protein 12</fullName>
    </submittedName>
</protein>
<keyword evidence="5 13" id="KW-0812">Transmembrane</keyword>
<evidence type="ECO:0000256" key="1">
    <source>
        <dbReference type="ARBA" id="ARBA00004251"/>
    </source>
</evidence>
<dbReference type="InterPro" id="IPR032675">
    <property type="entry name" value="LRR_dom_sf"/>
</dbReference>
<dbReference type="EMBL" id="RXIC02000025">
    <property type="protein sequence ID" value="KAB1204970.1"/>
    <property type="molecule type" value="Genomic_DNA"/>
</dbReference>
<dbReference type="InterPro" id="IPR001611">
    <property type="entry name" value="Leu-rich_rpt"/>
</dbReference>
<dbReference type="OrthoDB" id="8731593at2759"/>
<dbReference type="FunFam" id="3.80.10.10:FF:001347">
    <property type="entry name" value="LRR receptor-like serine/threonine-protein kinase GSO2"/>
    <property type="match status" value="1"/>
</dbReference>
<evidence type="ECO:0000313" key="16">
    <source>
        <dbReference type="Proteomes" id="UP000516437"/>
    </source>
</evidence>
<evidence type="ECO:0000256" key="3">
    <source>
        <dbReference type="ARBA" id="ARBA00022475"/>
    </source>
</evidence>
<feature type="region of interest" description="Disordered" evidence="12">
    <location>
        <begin position="891"/>
        <end position="910"/>
    </location>
</feature>
<feature type="transmembrane region" description="Helical" evidence="13">
    <location>
        <begin position="922"/>
        <end position="945"/>
    </location>
</feature>
<proteinExistence type="inferred from homology"/>
<reference evidence="15 16" key="1">
    <citation type="journal article" date="2019" name="Plant Biotechnol. J.">
        <title>The red bayberry genome and genetic basis of sex determination.</title>
        <authorList>
            <person name="Jia H.M."/>
            <person name="Jia H.J."/>
            <person name="Cai Q.L."/>
            <person name="Wang Y."/>
            <person name="Zhao H.B."/>
            <person name="Yang W.F."/>
            <person name="Wang G.Y."/>
            <person name="Li Y.H."/>
            <person name="Zhan D.L."/>
            <person name="Shen Y.T."/>
            <person name="Niu Q.F."/>
            <person name="Chang L."/>
            <person name="Qiu J."/>
            <person name="Zhao L."/>
            <person name="Xie H.B."/>
            <person name="Fu W.Y."/>
            <person name="Jin J."/>
            <person name="Li X.W."/>
            <person name="Jiao Y."/>
            <person name="Zhou C.C."/>
            <person name="Tu T."/>
            <person name="Chai C.Y."/>
            <person name="Gao J.L."/>
            <person name="Fan L.J."/>
            <person name="van de Weg E."/>
            <person name="Wang J.Y."/>
            <person name="Gao Z.S."/>
        </authorList>
    </citation>
    <scope>NUCLEOTIDE SEQUENCE [LARGE SCALE GENOMIC DNA]</scope>
    <source>
        <tissue evidence="15">Leaves</tissue>
    </source>
</reference>
<keyword evidence="11" id="KW-0325">Glycoprotein</keyword>
<dbReference type="GO" id="GO:0005886">
    <property type="term" value="C:plasma membrane"/>
    <property type="evidence" value="ECO:0007669"/>
    <property type="project" value="UniProtKB-SubCell"/>
</dbReference>
<dbReference type="InterPro" id="IPR003591">
    <property type="entry name" value="Leu-rich_rpt_typical-subtyp"/>
</dbReference>